<dbReference type="Pfam" id="PF01609">
    <property type="entry name" value="DDE_Tnp_1"/>
    <property type="match status" value="1"/>
</dbReference>
<dbReference type="InterPro" id="IPR002559">
    <property type="entry name" value="Transposase_11"/>
</dbReference>
<keyword evidence="3" id="KW-1185">Reference proteome</keyword>
<dbReference type="EMBL" id="JAATEJ010000024">
    <property type="protein sequence ID" value="NJP46843.1"/>
    <property type="molecule type" value="Genomic_DNA"/>
</dbReference>
<evidence type="ECO:0000313" key="2">
    <source>
        <dbReference type="EMBL" id="NJP46843.1"/>
    </source>
</evidence>
<sequence length="128" mass="14329">MAFVLTAGQAGDTPASPDVMAALRVPRPRGRPRTRPDVVLADKAYSSRAIREHLRRRGIRSQRRSLPMAGFRNEAIARGALPVWTVKESSAKTTSRTWWLEFSTAQCPRTYLPRSPGLAWWVSRLVSA</sequence>
<name>A0ABX0ZZ14_9ACTN</name>
<evidence type="ECO:0000313" key="3">
    <source>
        <dbReference type="Proteomes" id="UP000734511"/>
    </source>
</evidence>
<reference evidence="2 3" key="1">
    <citation type="submission" date="2020-03" db="EMBL/GenBank/DDBJ databases">
        <title>WGS of actinomycetes isolated from Thailand.</title>
        <authorList>
            <person name="Thawai C."/>
        </authorList>
    </citation>
    <scope>NUCLEOTIDE SEQUENCE [LARGE SCALE GENOMIC DNA]</scope>
    <source>
        <strain evidence="2 3">PRB2-1</strain>
    </source>
</reference>
<dbReference type="Proteomes" id="UP000734511">
    <property type="component" value="Unassembled WGS sequence"/>
</dbReference>
<accession>A0ABX0ZZ14</accession>
<evidence type="ECO:0000259" key="1">
    <source>
        <dbReference type="Pfam" id="PF01609"/>
    </source>
</evidence>
<proteinExistence type="predicted"/>
<comment type="caution">
    <text evidence="2">The sequence shown here is derived from an EMBL/GenBank/DDBJ whole genome shotgun (WGS) entry which is preliminary data.</text>
</comment>
<gene>
    <name evidence="2" type="ORF">HCN08_26055</name>
</gene>
<feature type="domain" description="Transposase IS4-like" evidence="1">
    <location>
        <begin position="2"/>
        <end position="87"/>
    </location>
</feature>
<organism evidence="2 3">
    <name type="scientific">Actinacidiphila epipremni</name>
    <dbReference type="NCBI Taxonomy" id="2053013"/>
    <lineage>
        <taxon>Bacteria</taxon>
        <taxon>Bacillati</taxon>
        <taxon>Actinomycetota</taxon>
        <taxon>Actinomycetes</taxon>
        <taxon>Kitasatosporales</taxon>
        <taxon>Streptomycetaceae</taxon>
        <taxon>Actinacidiphila</taxon>
    </lineage>
</organism>
<protein>
    <submittedName>
        <fullName evidence="2">Transposase</fullName>
    </submittedName>
</protein>